<evidence type="ECO:0000256" key="1">
    <source>
        <dbReference type="SAM" id="Phobius"/>
    </source>
</evidence>
<name>A0A1G7QIG7_9BACT</name>
<accession>A0A1G7QIG7</accession>
<organism evidence="2 3">
    <name type="scientific">Terriglobus roseus</name>
    <dbReference type="NCBI Taxonomy" id="392734"/>
    <lineage>
        <taxon>Bacteria</taxon>
        <taxon>Pseudomonadati</taxon>
        <taxon>Acidobacteriota</taxon>
        <taxon>Terriglobia</taxon>
        <taxon>Terriglobales</taxon>
        <taxon>Acidobacteriaceae</taxon>
        <taxon>Terriglobus</taxon>
    </lineage>
</organism>
<feature type="transmembrane region" description="Helical" evidence="1">
    <location>
        <begin position="68"/>
        <end position="95"/>
    </location>
</feature>
<proteinExistence type="predicted"/>
<keyword evidence="1" id="KW-0472">Membrane</keyword>
<protein>
    <submittedName>
        <fullName evidence="2">Uncharacterized protein</fullName>
    </submittedName>
</protein>
<dbReference type="RefSeq" id="WP_156785216.1">
    <property type="nucleotide sequence ID" value="NZ_LT629690.1"/>
</dbReference>
<feature type="transmembrane region" description="Helical" evidence="1">
    <location>
        <begin position="121"/>
        <end position="139"/>
    </location>
</feature>
<dbReference type="Proteomes" id="UP000182427">
    <property type="component" value="Chromosome I"/>
</dbReference>
<evidence type="ECO:0000313" key="3">
    <source>
        <dbReference type="Proteomes" id="UP000182427"/>
    </source>
</evidence>
<gene>
    <name evidence="2" type="ORF">SAMN05444167_3882</name>
</gene>
<dbReference type="EMBL" id="LT629690">
    <property type="protein sequence ID" value="SDF98258.1"/>
    <property type="molecule type" value="Genomic_DNA"/>
</dbReference>
<dbReference type="AlphaFoldDB" id="A0A1G7QIG7"/>
<reference evidence="2 3" key="1">
    <citation type="submission" date="2016-10" db="EMBL/GenBank/DDBJ databases">
        <authorList>
            <person name="de Groot N.N."/>
        </authorList>
    </citation>
    <scope>NUCLEOTIDE SEQUENCE [LARGE SCALE GENOMIC DNA]</scope>
    <source>
        <strain evidence="2 3">GAS232</strain>
    </source>
</reference>
<keyword evidence="3" id="KW-1185">Reference proteome</keyword>
<keyword evidence="1" id="KW-1133">Transmembrane helix</keyword>
<feature type="transmembrane region" description="Helical" evidence="1">
    <location>
        <begin position="228"/>
        <end position="249"/>
    </location>
</feature>
<feature type="transmembrane region" description="Helical" evidence="1">
    <location>
        <begin position="192"/>
        <end position="212"/>
    </location>
</feature>
<sequence>MTLRELFSKSAELLWQNPRLLLPVLLADGVKFVLSAVEKQATGVVIRALLPKSVLGGYAGPARMPASIWMAVGAMNLVTYLVCIMGFVAALGLFADWVPRVQIGSEEPLVWRWPQRLRKPLLSLLGCTVLFVALQYSLFAMADVIHWRGKFSLYTLLALSVGAASAVFGASLHSFVDVNGATGKPMASRWQFALLLLFGFALSEVLSGEILLETGRDEGLNLLLHQPVGWLIGLFLSLLSAIPFAWSFVGMSLRSEHTEMATSSVGENECFE</sequence>
<feature type="transmembrane region" description="Helical" evidence="1">
    <location>
        <begin position="151"/>
        <end position="172"/>
    </location>
</feature>
<keyword evidence="1" id="KW-0812">Transmembrane</keyword>
<evidence type="ECO:0000313" key="2">
    <source>
        <dbReference type="EMBL" id="SDF98258.1"/>
    </source>
</evidence>